<evidence type="ECO:0000256" key="1">
    <source>
        <dbReference type="ARBA" id="ARBA00009677"/>
    </source>
</evidence>
<reference evidence="5 6" key="1">
    <citation type="submission" date="2020-08" db="EMBL/GenBank/DDBJ databases">
        <title>Genomic Encyclopedia of Type Strains, Phase IV (KMG-IV): sequencing the most valuable type-strain genomes for metagenomic binning, comparative biology and taxonomic classification.</title>
        <authorList>
            <person name="Goeker M."/>
        </authorList>
    </citation>
    <scope>NUCLEOTIDE SEQUENCE [LARGE SCALE GENOMIC DNA]</scope>
    <source>
        <strain evidence="5 6">DSM 24661</strain>
    </source>
</reference>
<accession>A0A840UKY2</accession>
<sequence length="226" mass="23738">FDLQNIDTAKNYLLEGTVAAENSSAPVIGSLVRGAKVAEIAVIRDQGSLENTNSPLDLAITGDGYFAINTPQGVRYTRDGNFYRSAAGQLVTANNQAVLSTQGGPINIPPDIASISIRADGTVNTVANGAANAAEEAIGQIQIAGFADRGALIKEGDNLYRPQQGAQPGTATGSIQQGWLEKSNVNVAKEMVNLINNYRTYEADSKALTTQDSLLDKAVNEVGRVS</sequence>
<evidence type="ECO:0000259" key="3">
    <source>
        <dbReference type="Pfam" id="PF06429"/>
    </source>
</evidence>
<dbReference type="InterPro" id="IPR053967">
    <property type="entry name" value="LlgE_F_G-like_D1"/>
</dbReference>
<organism evidence="5 6">
    <name type="scientific">Pectinatus brassicae</name>
    <dbReference type="NCBI Taxonomy" id="862415"/>
    <lineage>
        <taxon>Bacteria</taxon>
        <taxon>Bacillati</taxon>
        <taxon>Bacillota</taxon>
        <taxon>Negativicutes</taxon>
        <taxon>Selenomonadales</taxon>
        <taxon>Selenomonadaceae</taxon>
        <taxon>Pectinatus</taxon>
    </lineage>
</organism>
<dbReference type="Pfam" id="PF22692">
    <property type="entry name" value="LlgE_F_G_D1"/>
    <property type="match status" value="1"/>
</dbReference>
<dbReference type="SUPFAM" id="SSF117143">
    <property type="entry name" value="Flagellar hook protein flgE"/>
    <property type="match status" value="1"/>
</dbReference>
<proteinExistence type="inferred from homology"/>
<dbReference type="InterPro" id="IPR010930">
    <property type="entry name" value="Flg_bb/hook_C_dom"/>
</dbReference>
<dbReference type="NCBIfam" id="TIGR03506">
    <property type="entry name" value="FlgEFG_subfam"/>
    <property type="match status" value="1"/>
</dbReference>
<comment type="subcellular location">
    <subcellularLocation>
        <location evidence="2">Bacterial flagellum basal body</location>
    </subcellularLocation>
</comment>
<dbReference type="PANTHER" id="PTHR30435:SF19">
    <property type="entry name" value="FLAGELLAR BASAL-BODY ROD PROTEIN FLGG"/>
    <property type="match status" value="1"/>
</dbReference>
<protein>
    <submittedName>
        <fullName evidence="5">Flagellar basal-body rod protein FlgG</fullName>
    </submittedName>
</protein>
<dbReference type="AlphaFoldDB" id="A0A840UKY2"/>
<dbReference type="GO" id="GO:0009425">
    <property type="term" value="C:bacterial-type flagellum basal body"/>
    <property type="evidence" value="ECO:0007669"/>
    <property type="project" value="UniProtKB-SubCell"/>
</dbReference>
<dbReference type="InterPro" id="IPR020013">
    <property type="entry name" value="Flagellar_FlgE/F/G"/>
</dbReference>
<keyword evidence="6" id="KW-1185">Reference proteome</keyword>
<comment type="caution">
    <text evidence="5">The sequence shown here is derived from an EMBL/GenBank/DDBJ whole genome shotgun (WGS) entry which is preliminary data.</text>
</comment>
<evidence type="ECO:0000259" key="4">
    <source>
        <dbReference type="Pfam" id="PF22692"/>
    </source>
</evidence>
<name>A0A840UKY2_9FIRM</name>
<evidence type="ECO:0000256" key="2">
    <source>
        <dbReference type="RuleBase" id="RU362116"/>
    </source>
</evidence>
<feature type="domain" description="Flagellar basal-body/hook protein C-terminal" evidence="3">
    <location>
        <begin position="176"/>
        <end position="220"/>
    </location>
</feature>
<dbReference type="RefSeq" id="WP_183861260.1">
    <property type="nucleotide sequence ID" value="NZ_JACHFH010000016.1"/>
</dbReference>
<evidence type="ECO:0000313" key="5">
    <source>
        <dbReference type="EMBL" id="MBB5336377.1"/>
    </source>
</evidence>
<keyword evidence="5" id="KW-0969">Cilium</keyword>
<gene>
    <name evidence="5" type="ORF">HNR32_001525</name>
</gene>
<dbReference type="GO" id="GO:0071978">
    <property type="term" value="P:bacterial-type flagellum-dependent swarming motility"/>
    <property type="evidence" value="ECO:0007669"/>
    <property type="project" value="TreeGrafter"/>
</dbReference>
<feature type="domain" description="Flagellar hook protein FlgE/F/G-like D1" evidence="4">
    <location>
        <begin position="59"/>
        <end position="124"/>
    </location>
</feature>
<keyword evidence="5" id="KW-0282">Flagellum</keyword>
<dbReference type="PANTHER" id="PTHR30435">
    <property type="entry name" value="FLAGELLAR PROTEIN"/>
    <property type="match status" value="1"/>
</dbReference>
<dbReference type="Proteomes" id="UP000559117">
    <property type="component" value="Unassembled WGS sequence"/>
</dbReference>
<dbReference type="EMBL" id="JACHFH010000016">
    <property type="protein sequence ID" value="MBB5336377.1"/>
    <property type="molecule type" value="Genomic_DNA"/>
</dbReference>
<comment type="similarity">
    <text evidence="1 2">Belongs to the flagella basal body rod proteins family.</text>
</comment>
<evidence type="ECO:0000313" key="6">
    <source>
        <dbReference type="Proteomes" id="UP000559117"/>
    </source>
</evidence>
<feature type="non-terminal residue" evidence="5">
    <location>
        <position position="1"/>
    </location>
</feature>
<keyword evidence="2" id="KW-0975">Bacterial flagellum</keyword>
<keyword evidence="5" id="KW-0966">Cell projection</keyword>
<dbReference type="Pfam" id="PF06429">
    <property type="entry name" value="Flg_bbr_C"/>
    <property type="match status" value="1"/>
</dbReference>
<dbReference type="InterPro" id="IPR037925">
    <property type="entry name" value="FlgE/F/G-like"/>
</dbReference>